<organism evidence="1 2">
    <name type="scientific">Phyllosticta capitalensis</name>
    <dbReference type="NCBI Taxonomy" id="121624"/>
    <lineage>
        <taxon>Eukaryota</taxon>
        <taxon>Fungi</taxon>
        <taxon>Dikarya</taxon>
        <taxon>Ascomycota</taxon>
        <taxon>Pezizomycotina</taxon>
        <taxon>Dothideomycetes</taxon>
        <taxon>Dothideomycetes incertae sedis</taxon>
        <taxon>Botryosphaeriales</taxon>
        <taxon>Phyllostictaceae</taxon>
        <taxon>Phyllosticta</taxon>
    </lineage>
</organism>
<gene>
    <name evidence="1" type="ORF">HDK90DRAFT_469376</name>
</gene>
<comment type="caution">
    <text evidence="1">The sequence shown here is derived from an EMBL/GenBank/DDBJ whole genome shotgun (WGS) entry which is preliminary data.</text>
</comment>
<name>A0ABR1YFL2_9PEZI</name>
<reference evidence="1 2" key="1">
    <citation type="submission" date="2024-04" db="EMBL/GenBank/DDBJ databases">
        <title>Phyllosticta paracitricarpa is synonymous to the EU quarantine fungus P. citricarpa based on phylogenomic analyses.</title>
        <authorList>
            <consortium name="Lawrence Berkeley National Laboratory"/>
            <person name="Van Ingen-Buijs V.A."/>
            <person name="Van Westerhoven A.C."/>
            <person name="Haridas S."/>
            <person name="Skiadas P."/>
            <person name="Martin F."/>
            <person name="Groenewald J.Z."/>
            <person name="Crous P.W."/>
            <person name="Seidl M.F."/>
        </authorList>
    </citation>
    <scope>NUCLEOTIDE SEQUENCE [LARGE SCALE GENOMIC DNA]</scope>
    <source>
        <strain evidence="1 2">CBS 123374</strain>
    </source>
</reference>
<evidence type="ECO:0000313" key="1">
    <source>
        <dbReference type="EMBL" id="KAK8227614.1"/>
    </source>
</evidence>
<keyword evidence="2" id="KW-1185">Reference proteome</keyword>
<accession>A0ABR1YFL2</accession>
<dbReference type="Proteomes" id="UP001492380">
    <property type="component" value="Unassembled WGS sequence"/>
</dbReference>
<sequence>MDRVLKFSCDPLANAVESLIWVKPRETAQNQRLGGFPAAVFNAQTIEGLQTLAKSFPNLRSVGLIADLQEEGDMWTQHLSNYDLHWWARVVQPIKPSMEWRVYERQSVYWGVSWPGSCDSPIHSFVRTTLPFETLAEFQNSWDIEGGQTPELCASRISIMCPPIGDGLRSLQLHQTVMHAEALRLFAVEELVISECTILCGRFGSLTNIVFKIEADDDDEELRNFARTIRKLRLFRCSMDVRDRSEIVVLFNQLSDSTLLEELQFEQVGDWTFDWDGNGSTDFGGKLPSVIEELGIKEALAKASKCLITPRLPRRRHLLDDKGCGIRPQEEFLGDIKLGTCVEREHSYTVANEIGSSRFLCATPFASKPMGCWRILRRRDRSCAFERRQEAAGQHEASGKHLQAVSHDVRAVPSQHLLIPSLQRLRRRLSLDPRPPSPINIFLGAQPHARLLLRCMTSALRMA</sequence>
<protein>
    <submittedName>
        <fullName evidence="1">Uncharacterized protein</fullName>
    </submittedName>
</protein>
<evidence type="ECO:0000313" key="2">
    <source>
        <dbReference type="Proteomes" id="UP001492380"/>
    </source>
</evidence>
<proteinExistence type="predicted"/>
<dbReference type="EMBL" id="JBBWRZ010000010">
    <property type="protein sequence ID" value="KAK8227614.1"/>
    <property type="molecule type" value="Genomic_DNA"/>
</dbReference>